<evidence type="ECO:0000313" key="7">
    <source>
        <dbReference type="EMBL" id="MBL0745525.1"/>
    </source>
</evidence>
<dbReference type="InterPro" id="IPR036909">
    <property type="entry name" value="Cyt_c-like_dom_sf"/>
</dbReference>
<dbReference type="RefSeq" id="WP_202016004.1">
    <property type="nucleotide sequence ID" value="NZ_JAERRB010000017.1"/>
</dbReference>
<keyword evidence="3 4" id="KW-0408">Iron</keyword>
<dbReference type="Proteomes" id="UP000613030">
    <property type="component" value="Unassembled WGS sequence"/>
</dbReference>
<evidence type="ECO:0000256" key="1">
    <source>
        <dbReference type="ARBA" id="ARBA00022617"/>
    </source>
</evidence>
<organism evidence="7 8">
    <name type="scientific">Chryseolinea lacunae</name>
    <dbReference type="NCBI Taxonomy" id="2801331"/>
    <lineage>
        <taxon>Bacteria</taxon>
        <taxon>Pseudomonadati</taxon>
        <taxon>Bacteroidota</taxon>
        <taxon>Cytophagia</taxon>
        <taxon>Cytophagales</taxon>
        <taxon>Fulvivirgaceae</taxon>
        <taxon>Chryseolinea</taxon>
    </lineage>
</organism>
<protein>
    <submittedName>
        <fullName evidence="7">C-type cytochrome</fullName>
    </submittedName>
</protein>
<dbReference type="Gene3D" id="1.10.760.10">
    <property type="entry name" value="Cytochrome c-like domain"/>
    <property type="match status" value="1"/>
</dbReference>
<evidence type="ECO:0000256" key="4">
    <source>
        <dbReference type="PROSITE-ProRule" id="PRU00433"/>
    </source>
</evidence>
<evidence type="ECO:0000256" key="3">
    <source>
        <dbReference type="ARBA" id="ARBA00023004"/>
    </source>
</evidence>
<keyword evidence="5" id="KW-0732">Signal</keyword>
<dbReference type="NCBIfam" id="TIGR02603">
    <property type="entry name" value="CxxCH_TIGR02603"/>
    <property type="match status" value="1"/>
</dbReference>
<proteinExistence type="predicted"/>
<dbReference type="Gene3D" id="2.120.10.30">
    <property type="entry name" value="TolB, C-terminal domain"/>
    <property type="match status" value="1"/>
</dbReference>
<feature type="chain" id="PRO_5047407647" evidence="5">
    <location>
        <begin position="22"/>
        <end position="894"/>
    </location>
</feature>
<reference evidence="7 8" key="1">
    <citation type="submission" date="2021-01" db="EMBL/GenBank/DDBJ databases">
        <title>Chryseolinea sp. Jin1 Genome sequencing and assembly.</title>
        <authorList>
            <person name="Kim I."/>
        </authorList>
    </citation>
    <scope>NUCLEOTIDE SEQUENCE [LARGE SCALE GENOMIC DNA]</scope>
    <source>
        <strain evidence="7 8">Jin1</strain>
    </source>
</reference>
<name>A0ABS1L1F4_9BACT</name>
<sequence>MSENLSSKKLLLLFCIPLLFAACRNDKSTGTEANADPKLQKLKLQPGFVAEHLYSPSDKEQGSWVAMTFDNKGRLITSDQYGALYRLVLAPVGSDSVMKIEKLEIGKTTAELADTTKPKIQMGYAQGLLYAFNSLYVMVNHDKDENFEKGSGLYRLQDTDGDDQFDKITLLKALEGDGEHGPHSVVLSPDKKSIYMIAGNFTNVPPMDAYRLPHVWQEDNMLPLIKDPRGHANDRTAPGGWIARTDSVGSHWELVGAGYRNPFDFTFNEAGELFAYDSDMEWDFGMPWYRPTRICHVTSGSEYGWRTGDSPWSPDFPDNLPPVINIGQGSPTNLIHGMHAKFPSRYKDALFASDWSFGIIYAIHLKPNGASYTAEPEEFLSGAPLPLTDGAIGPDGALYFLTGGRRLESDLYRVYYKGDGKETAEPAVAVADAGQAARDIRKQLEAYHGAPQKGAVDFAWPYLKNEDRFIRYAARIAVEHQPVAEWQARVLKEKDAQTLIESSIALVHHAKPAVRNALLTALTTIDYKSLSASQQVDLLRAFELILLRMGTPEGAVKTQVIAYLNPHYPANTNTLNRSLSKVLVYLEAPGAIEKTLALLEVAKDDPLVKTASQGADLILRNPQYGMDIANMLANVPPAQQTWYATVLMNAKTGWTPALHDKYFAWFKKAFGYKGGLSYIGFINKARLAALTHVPEKDMEHYNELSGGGLVAQSGNELVKGPEPKGPGRNWKIDEAVSVVEDKSGTRNFEQGKMLFAATRCIACHTMRGEGGTIGPDLTQLGTRFAAKDMLESIIEPSKVVSDQYAATVFTMKDGSSILGRLTNENDAAYFVSQNPFAPETLREIPKQDVVSKKFSYISVMYPGLINSLNEEELKDLVAYLMAGGNGENEVYKNK</sequence>
<dbReference type="PANTHER" id="PTHR33546:SF1">
    <property type="entry name" value="LARGE, MULTIFUNCTIONAL SECRETED PROTEIN"/>
    <property type="match status" value="1"/>
</dbReference>
<dbReference type="EMBL" id="JAERRB010000017">
    <property type="protein sequence ID" value="MBL0745525.1"/>
    <property type="molecule type" value="Genomic_DNA"/>
</dbReference>
<dbReference type="PROSITE" id="PS51007">
    <property type="entry name" value="CYTC"/>
    <property type="match status" value="1"/>
</dbReference>
<keyword evidence="2 4" id="KW-0479">Metal-binding</keyword>
<dbReference type="InterPro" id="IPR011042">
    <property type="entry name" value="6-blade_b-propeller_TolB-like"/>
</dbReference>
<feature type="domain" description="Cytochrome c" evidence="6">
    <location>
        <begin position="746"/>
        <end position="884"/>
    </location>
</feature>
<keyword evidence="8" id="KW-1185">Reference proteome</keyword>
<feature type="signal peptide" evidence="5">
    <location>
        <begin position="1"/>
        <end position="21"/>
    </location>
</feature>
<evidence type="ECO:0000259" key="6">
    <source>
        <dbReference type="PROSITE" id="PS51007"/>
    </source>
</evidence>
<evidence type="ECO:0000313" key="8">
    <source>
        <dbReference type="Proteomes" id="UP000613030"/>
    </source>
</evidence>
<dbReference type="InterPro" id="IPR009056">
    <property type="entry name" value="Cyt_c-like_dom"/>
</dbReference>
<comment type="caution">
    <text evidence="7">The sequence shown here is derived from an EMBL/GenBank/DDBJ whole genome shotgun (WGS) entry which is preliminary data.</text>
</comment>
<dbReference type="SUPFAM" id="SSF50952">
    <property type="entry name" value="Soluble quinoprotein glucose dehydrogenase"/>
    <property type="match status" value="1"/>
</dbReference>
<dbReference type="Pfam" id="PF00034">
    <property type="entry name" value="Cytochrom_C"/>
    <property type="match status" value="1"/>
</dbReference>
<evidence type="ECO:0000256" key="5">
    <source>
        <dbReference type="SAM" id="SignalP"/>
    </source>
</evidence>
<dbReference type="InterPro" id="IPR011041">
    <property type="entry name" value="Quinoprot_gluc/sorb_DH_b-prop"/>
</dbReference>
<dbReference type="PANTHER" id="PTHR33546">
    <property type="entry name" value="LARGE, MULTIFUNCTIONAL SECRETED PROTEIN-RELATED"/>
    <property type="match status" value="1"/>
</dbReference>
<dbReference type="SUPFAM" id="SSF46626">
    <property type="entry name" value="Cytochrome c"/>
    <property type="match status" value="1"/>
</dbReference>
<evidence type="ECO:0000256" key="2">
    <source>
        <dbReference type="ARBA" id="ARBA00022723"/>
    </source>
</evidence>
<gene>
    <name evidence="7" type="ORF">JI741_30110</name>
</gene>
<keyword evidence="1 4" id="KW-0349">Heme</keyword>
<dbReference type="InterPro" id="IPR013427">
    <property type="entry name" value="Haem-bd_dom_put"/>
</dbReference>
<accession>A0ABS1L1F4</accession>